<keyword evidence="8" id="KW-0464">Manganese</keyword>
<dbReference type="Pfam" id="PF02789">
    <property type="entry name" value="Peptidase_M17_N"/>
    <property type="match status" value="1"/>
</dbReference>
<dbReference type="EC" id="3.4.11.1" evidence="8"/>
<dbReference type="PANTHER" id="PTHR11963">
    <property type="entry name" value="LEUCINE AMINOPEPTIDASE-RELATED"/>
    <property type="match status" value="1"/>
</dbReference>
<dbReference type="CDD" id="cd00433">
    <property type="entry name" value="Peptidase_M17"/>
    <property type="match status" value="1"/>
</dbReference>
<dbReference type="EMBL" id="JACHJT010000001">
    <property type="protein sequence ID" value="MBB4929872.1"/>
    <property type="molecule type" value="Genomic_DNA"/>
</dbReference>
<dbReference type="Gene3D" id="3.40.630.10">
    <property type="entry name" value="Zn peptidases"/>
    <property type="match status" value="1"/>
</dbReference>
<organism evidence="10 11">
    <name type="scientific">Lipingzhangella halophila</name>
    <dbReference type="NCBI Taxonomy" id="1783352"/>
    <lineage>
        <taxon>Bacteria</taxon>
        <taxon>Bacillati</taxon>
        <taxon>Actinomycetota</taxon>
        <taxon>Actinomycetes</taxon>
        <taxon>Streptosporangiales</taxon>
        <taxon>Nocardiopsidaceae</taxon>
        <taxon>Lipingzhangella</taxon>
    </lineage>
</organism>
<evidence type="ECO:0000256" key="1">
    <source>
        <dbReference type="ARBA" id="ARBA00000135"/>
    </source>
</evidence>
<dbReference type="EC" id="3.4.11.10" evidence="8"/>
<gene>
    <name evidence="8" type="primary">pepA</name>
    <name evidence="10" type="ORF">F4561_000692</name>
</gene>
<dbReference type="Gene3D" id="3.40.220.10">
    <property type="entry name" value="Leucine Aminopeptidase, subunit E, domain 1"/>
    <property type="match status" value="1"/>
</dbReference>
<evidence type="ECO:0000313" key="10">
    <source>
        <dbReference type="EMBL" id="MBB4929872.1"/>
    </source>
</evidence>
<dbReference type="Proteomes" id="UP000523007">
    <property type="component" value="Unassembled WGS sequence"/>
</dbReference>
<dbReference type="SUPFAM" id="SSF52949">
    <property type="entry name" value="Macro domain-like"/>
    <property type="match status" value="1"/>
</dbReference>
<evidence type="ECO:0000313" key="11">
    <source>
        <dbReference type="Proteomes" id="UP000523007"/>
    </source>
</evidence>
<comment type="function">
    <text evidence="7 8">Presumably involved in the processing and regular turnover of intracellular proteins. Catalyzes the removal of unsubstituted N-terminal amino acids from various peptides.</text>
</comment>
<dbReference type="PROSITE" id="PS00631">
    <property type="entry name" value="CYTOSOL_AP"/>
    <property type="match status" value="1"/>
</dbReference>
<evidence type="ECO:0000259" key="9">
    <source>
        <dbReference type="PROSITE" id="PS00631"/>
    </source>
</evidence>
<comment type="catalytic activity">
    <reaction evidence="1 8">
        <text>Release of an N-terminal amino acid, Xaa-|-Yaa-, in which Xaa is preferably Leu, but may be other amino acids including Pro although not Arg or Lys, and Yaa may be Pro. Amino acid amides and methyl esters are also readily hydrolyzed, but rates on arylamides are exceedingly low.</text>
        <dbReference type="EC" id="3.4.11.1"/>
    </reaction>
</comment>
<dbReference type="RefSeq" id="WP_184574687.1">
    <property type="nucleotide sequence ID" value="NZ_JACHJT010000001.1"/>
</dbReference>
<dbReference type="InterPro" id="IPR000819">
    <property type="entry name" value="Peptidase_M17_C"/>
</dbReference>
<evidence type="ECO:0000256" key="7">
    <source>
        <dbReference type="ARBA" id="ARBA00049972"/>
    </source>
</evidence>
<comment type="caution">
    <text evidence="10">The sequence shown here is derived from an EMBL/GenBank/DDBJ whole genome shotgun (WGS) entry which is preliminary data.</text>
</comment>
<sequence length="500" mass="51541">MPIATEIHAIPGPLVDSSADLLALPVRSTEDGPVVVTAGTGPEADALDARLPAPLAELVAHYGLKGKPGEKADFPADLGRGLVQLSFLGVGSGTPADLRKAGASFARLAKGRTRAATTVGFLDDGRAEDGLTAFIEGALLGGYQFTMRSSAKPPEPVPAIELVAEHPERMPVQRGTALANATALARDLTNTPSSRKDPEWLVSRAGAIAGEAGLDISVWNERELERDGFGAILGVGGGSVRPPRLVRLDYTPEGPESGHVVLIGKGITFDTGGLSLKPNDNMKLMKTDMSGSAVVLGVLSALGALGTRTRVTGLLALAENAFSGSAQRPSDVVTTYGGRTVEVLNTDAEGRLVLADAMDYAAAELKPDALVDVATLTGAAKVALGTGTGALFSTDDALAAALTEAAEASGEPLWRMPLVEEYRDTLDSTVADLANIGTRSKDYGSPGATDAAMFLREFTAGLPWAHLDIAGPGRSTSDEGLLTKGGTGFATRSLLRWLAG</sequence>
<dbReference type="NCBIfam" id="NF002073">
    <property type="entry name" value="PRK00913.1-2"/>
    <property type="match status" value="1"/>
</dbReference>
<dbReference type="SUPFAM" id="SSF53187">
    <property type="entry name" value="Zn-dependent exopeptidases"/>
    <property type="match status" value="1"/>
</dbReference>
<name>A0A7W7RD89_9ACTN</name>
<feature type="binding site" evidence="8">
    <location>
        <position position="347"/>
    </location>
    <ligand>
        <name>Mn(2+)</name>
        <dbReference type="ChEBI" id="CHEBI:29035"/>
        <label>1</label>
    </ligand>
</feature>
<dbReference type="Pfam" id="PF00883">
    <property type="entry name" value="Peptidase_M17"/>
    <property type="match status" value="1"/>
</dbReference>
<keyword evidence="5 8" id="KW-0645">Protease</keyword>
<evidence type="ECO:0000256" key="4">
    <source>
        <dbReference type="ARBA" id="ARBA00022438"/>
    </source>
</evidence>
<dbReference type="PRINTS" id="PR00481">
    <property type="entry name" value="LAMNOPPTDASE"/>
</dbReference>
<dbReference type="InterPro" id="IPR008283">
    <property type="entry name" value="Peptidase_M17_N"/>
</dbReference>
<reference evidence="10 11" key="1">
    <citation type="submission" date="2020-08" db="EMBL/GenBank/DDBJ databases">
        <title>Sequencing the genomes of 1000 actinobacteria strains.</title>
        <authorList>
            <person name="Klenk H.-P."/>
        </authorList>
    </citation>
    <scope>NUCLEOTIDE SEQUENCE [LARGE SCALE GENOMIC DNA]</scope>
    <source>
        <strain evidence="10 11">DSM 102030</strain>
    </source>
</reference>
<evidence type="ECO:0000256" key="5">
    <source>
        <dbReference type="ARBA" id="ARBA00022670"/>
    </source>
</evidence>
<feature type="binding site" evidence="8">
    <location>
        <position position="265"/>
    </location>
    <ligand>
        <name>Mn(2+)</name>
        <dbReference type="ChEBI" id="CHEBI:29035"/>
        <label>2</label>
    </ligand>
</feature>
<proteinExistence type="inferred from homology"/>
<feature type="active site" evidence="8">
    <location>
        <position position="277"/>
    </location>
</feature>
<dbReference type="AlphaFoldDB" id="A0A7W7RD89"/>
<feature type="binding site" evidence="8">
    <location>
        <position position="288"/>
    </location>
    <ligand>
        <name>Mn(2+)</name>
        <dbReference type="ChEBI" id="CHEBI:29035"/>
        <label>2</label>
    </ligand>
</feature>
<evidence type="ECO:0000256" key="6">
    <source>
        <dbReference type="ARBA" id="ARBA00022801"/>
    </source>
</evidence>
<keyword evidence="4 8" id="KW-0031">Aminopeptidase</keyword>
<keyword evidence="6 8" id="KW-0378">Hydrolase</keyword>
<comment type="similarity">
    <text evidence="3 8">Belongs to the peptidase M17 family.</text>
</comment>
<dbReference type="GO" id="GO:0005737">
    <property type="term" value="C:cytoplasm"/>
    <property type="evidence" value="ECO:0007669"/>
    <property type="project" value="UniProtKB-SubCell"/>
</dbReference>
<dbReference type="InterPro" id="IPR043472">
    <property type="entry name" value="Macro_dom-like"/>
</dbReference>
<dbReference type="PANTHER" id="PTHR11963:SF23">
    <property type="entry name" value="CYTOSOL AMINOPEPTIDASE"/>
    <property type="match status" value="1"/>
</dbReference>
<evidence type="ECO:0000256" key="2">
    <source>
        <dbReference type="ARBA" id="ARBA00000967"/>
    </source>
</evidence>
<evidence type="ECO:0000256" key="3">
    <source>
        <dbReference type="ARBA" id="ARBA00009528"/>
    </source>
</evidence>
<keyword evidence="11" id="KW-1185">Reference proteome</keyword>
<feature type="binding site" evidence="8">
    <location>
        <position position="349"/>
    </location>
    <ligand>
        <name>Mn(2+)</name>
        <dbReference type="ChEBI" id="CHEBI:29035"/>
        <label>2</label>
    </ligand>
</feature>
<keyword evidence="8" id="KW-0963">Cytoplasm</keyword>
<comment type="subcellular location">
    <subcellularLocation>
        <location evidence="8">Cytoplasm</location>
    </subcellularLocation>
</comment>
<dbReference type="HAMAP" id="MF_00181">
    <property type="entry name" value="Cytosol_peptidase_M17"/>
    <property type="match status" value="1"/>
</dbReference>
<feature type="active site" evidence="8">
    <location>
        <position position="351"/>
    </location>
</feature>
<dbReference type="GO" id="GO:0006508">
    <property type="term" value="P:proteolysis"/>
    <property type="evidence" value="ECO:0007669"/>
    <property type="project" value="UniProtKB-KW"/>
</dbReference>
<dbReference type="GO" id="GO:0070006">
    <property type="term" value="F:metalloaminopeptidase activity"/>
    <property type="evidence" value="ECO:0007669"/>
    <property type="project" value="InterPro"/>
</dbReference>
<comment type="cofactor">
    <cofactor evidence="8">
        <name>Mn(2+)</name>
        <dbReference type="ChEBI" id="CHEBI:29035"/>
    </cofactor>
    <text evidence="8">Binds 2 manganese ions per subunit.</text>
</comment>
<dbReference type="GO" id="GO:0030145">
    <property type="term" value="F:manganese ion binding"/>
    <property type="evidence" value="ECO:0007669"/>
    <property type="project" value="UniProtKB-UniRule"/>
</dbReference>
<dbReference type="InterPro" id="IPR023042">
    <property type="entry name" value="Peptidase_M17_leu_NH2_pept"/>
</dbReference>
<accession>A0A7W7RD89</accession>
<dbReference type="InterPro" id="IPR011356">
    <property type="entry name" value="Leucine_aapep/pepB"/>
</dbReference>
<keyword evidence="8" id="KW-0479">Metal-binding</keyword>
<feature type="binding site" evidence="8">
    <location>
        <position position="270"/>
    </location>
    <ligand>
        <name>Mn(2+)</name>
        <dbReference type="ChEBI" id="CHEBI:29035"/>
        <label>2</label>
    </ligand>
</feature>
<feature type="binding site" evidence="8">
    <location>
        <position position="349"/>
    </location>
    <ligand>
        <name>Mn(2+)</name>
        <dbReference type="ChEBI" id="CHEBI:29035"/>
        <label>1</label>
    </ligand>
</feature>
<comment type="catalytic activity">
    <reaction evidence="2 8">
        <text>Release of an N-terminal amino acid, preferentially leucine, but not glutamic or aspartic acids.</text>
        <dbReference type="EC" id="3.4.11.10"/>
    </reaction>
</comment>
<feature type="binding site" evidence="8">
    <location>
        <position position="270"/>
    </location>
    <ligand>
        <name>Mn(2+)</name>
        <dbReference type="ChEBI" id="CHEBI:29035"/>
        <label>1</label>
    </ligand>
</feature>
<feature type="domain" description="Cytosol aminopeptidase" evidence="9">
    <location>
        <begin position="345"/>
        <end position="352"/>
    </location>
</feature>
<protein>
    <recommendedName>
        <fullName evidence="8">Probable cytosol aminopeptidase</fullName>
        <ecNumber evidence="8">3.4.11.1</ecNumber>
    </recommendedName>
    <alternativeName>
        <fullName evidence="8">Leucine aminopeptidase</fullName>
        <shortName evidence="8">LAP</shortName>
        <ecNumber evidence="8">3.4.11.10</ecNumber>
    </alternativeName>
    <alternativeName>
        <fullName evidence="8">Leucyl aminopeptidase</fullName>
    </alternativeName>
</protein>
<evidence type="ECO:0000256" key="8">
    <source>
        <dbReference type="HAMAP-Rule" id="MF_00181"/>
    </source>
</evidence>